<keyword evidence="2" id="KW-1185">Reference proteome</keyword>
<accession>A0A3N4JK80</accession>
<dbReference type="EMBL" id="ML120394">
    <property type="protein sequence ID" value="RPA98653.1"/>
    <property type="molecule type" value="Genomic_DNA"/>
</dbReference>
<gene>
    <name evidence="1" type="ORF">L873DRAFT_1021321</name>
</gene>
<dbReference type="Proteomes" id="UP000276215">
    <property type="component" value="Unassembled WGS sequence"/>
</dbReference>
<protein>
    <submittedName>
        <fullName evidence="1">Uncharacterized protein</fullName>
    </submittedName>
</protein>
<dbReference type="OrthoDB" id="2506088at2759"/>
<name>A0A3N4JK80_9PEZI</name>
<proteinExistence type="predicted"/>
<dbReference type="AlphaFoldDB" id="A0A3N4JK80"/>
<reference evidence="1 2" key="1">
    <citation type="journal article" date="2018" name="Nat. Ecol. Evol.">
        <title>Pezizomycetes genomes reveal the molecular basis of ectomycorrhizal truffle lifestyle.</title>
        <authorList>
            <person name="Murat C."/>
            <person name="Payen T."/>
            <person name="Noel B."/>
            <person name="Kuo A."/>
            <person name="Morin E."/>
            <person name="Chen J."/>
            <person name="Kohler A."/>
            <person name="Krizsan K."/>
            <person name="Balestrini R."/>
            <person name="Da Silva C."/>
            <person name="Montanini B."/>
            <person name="Hainaut M."/>
            <person name="Levati E."/>
            <person name="Barry K.W."/>
            <person name="Belfiori B."/>
            <person name="Cichocki N."/>
            <person name="Clum A."/>
            <person name="Dockter R.B."/>
            <person name="Fauchery L."/>
            <person name="Guy J."/>
            <person name="Iotti M."/>
            <person name="Le Tacon F."/>
            <person name="Lindquist E.A."/>
            <person name="Lipzen A."/>
            <person name="Malagnac F."/>
            <person name="Mello A."/>
            <person name="Molinier V."/>
            <person name="Miyauchi S."/>
            <person name="Poulain J."/>
            <person name="Riccioni C."/>
            <person name="Rubini A."/>
            <person name="Sitrit Y."/>
            <person name="Splivallo R."/>
            <person name="Traeger S."/>
            <person name="Wang M."/>
            <person name="Zifcakova L."/>
            <person name="Wipf D."/>
            <person name="Zambonelli A."/>
            <person name="Paolocci F."/>
            <person name="Nowrousian M."/>
            <person name="Ottonello S."/>
            <person name="Baldrian P."/>
            <person name="Spatafora J.W."/>
            <person name="Henrissat B."/>
            <person name="Nagy L.G."/>
            <person name="Aury J.M."/>
            <person name="Wincker P."/>
            <person name="Grigoriev I.V."/>
            <person name="Bonfante P."/>
            <person name="Martin F.M."/>
        </authorList>
    </citation>
    <scope>NUCLEOTIDE SEQUENCE [LARGE SCALE GENOMIC DNA]</scope>
    <source>
        <strain evidence="1 2">120613-1</strain>
    </source>
</reference>
<evidence type="ECO:0000313" key="1">
    <source>
        <dbReference type="EMBL" id="RPA98653.1"/>
    </source>
</evidence>
<organism evidence="1 2">
    <name type="scientific">Choiromyces venosus 120613-1</name>
    <dbReference type="NCBI Taxonomy" id="1336337"/>
    <lineage>
        <taxon>Eukaryota</taxon>
        <taxon>Fungi</taxon>
        <taxon>Dikarya</taxon>
        <taxon>Ascomycota</taxon>
        <taxon>Pezizomycotina</taxon>
        <taxon>Pezizomycetes</taxon>
        <taxon>Pezizales</taxon>
        <taxon>Tuberaceae</taxon>
        <taxon>Choiromyces</taxon>
    </lineage>
</organism>
<sequence length="103" mass="11717">MNSSVRSNLEHSDRQVPSKDLDYNLANAQGLRFVALGGIWVDPKTNLLSQASTRLQEFFKNKDIKRVLGLQKPNNCLESNQIFDSLKIQDSRQIPMAQISSWL</sequence>
<evidence type="ECO:0000313" key="2">
    <source>
        <dbReference type="Proteomes" id="UP000276215"/>
    </source>
</evidence>